<feature type="transmembrane region" description="Helical" evidence="1">
    <location>
        <begin position="36"/>
        <end position="57"/>
    </location>
</feature>
<dbReference type="RefSeq" id="WP_182333826.1">
    <property type="nucleotide sequence ID" value="NZ_JACGCZ010000009.1"/>
</dbReference>
<name>A0A7W2QTL3_9PSED</name>
<reference evidence="2 3" key="1">
    <citation type="submission" date="2020-07" db="EMBL/GenBank/DDBJ databases">
        <title>Diversity of carbapenemase encoding genes among Pseudomonas putida group clinical isolates in a tertiary Brazilian hospital.</title>
        <authorList>
            <person name="Alberto-Lei F."/>
            <person name="Nodari C.S."/>
            <person name="Streling A.P."/>
            <person name="Paulino J.T."/>
            <person name="Bessa-Neto F.O."/>
            <person name="Cayo R."/>
            <person name="Gales A.C."/>
        </authorList>
    </citation>
    <scope>NUCLEOTIDE SEQUENCE [LARGE SCALE GENOMIC DNA]</scope>
    <source>
        <strain evidence="2 3">12273</strain>
    </source>
</reference>
<dbReference type="EMBL" id="JACGCZ010000009">
    <property type="protein sequence ID" value="MBA6142317.1"/>
    <property type="molecule type" value="Genomic_DNA"/>
</dbReference>
<evidence type="ECO:0000313" key="3">
    <source>
        <dbReference type="Proteomes" id="UP000590738"/>
    </source>
</evidence>
<keyword evidence="1" id="KW-1133">Transmembrane helix</keyword>
<keyword evidence="1" id="KW-0472">Membrane</keyword>
<dbReference type="Proteomes" id="UP000590738">
    <property type="component" value="Unassembled WGS sequence"/>
</dbReference>
<protein>
    <submittedName>
        <fullName evidence="2">Uncharacterized protein</fullName>
    </submittedName>
</protein>
<proteinExistence type="predicted"/>
<comment type="caution">
    <text evidence="2">The sequence shown here is derived from an EMBL/GenBank/DDBJ whole genome shotgun (WGS) entry which is preliminary data.</text>
</comment>
<gene>
    <name evidence="2" type="ORF">H4B97_07495</name>
</gene>
<accession>A0A7W2QTL3</accession>
<sequence length="59" mass="6761">MTPDQYDQIEELFDRVIEEKMAYLRRAQKAERSLDVFRALALCGWIIVAGFVVQSGVSP</sequence>
<evidence type="ECO:0000256" key="1">
    <source>
        <dbReference type="SAM" id="Phobius"/>
    </source>
</evidence>
<organism evidence="2 3">
    <name type="scientific">Pseudomonas juntendi</name>
    <dbReference type="NCBI Taxonomy" id="2666183"/>
    <lineage>
        <taxon>Bacteria</taxon>
        <taxon>Pseudomonadati</taxon>
        <taxon>Pseudomonadota</taxon>
        <taxon>Gammaproteobacteria</taxon>
        <taxon>Pseudomonadales</taxon>
        <taxon>Pseudomonadaceae</taxon>
        <taxon>Pseudomonas</taxon>
    </lineage>
</organism>
<keyword evidence="1" id="KW-0812">Transmembrane</keyword>
<evidence type="ECO:0000313" key="2">
    <source>
        <dbReference type="EMBL" id="MBA6142317.1"/>
    </source>
</evidence>
<dbReference type="AlphaFoldDB" id="A0A7W2QTL3"/>